<protein>
    <recommendedName>
        <fullName evidence="8">N-(5'-phosphoribosyl)anthranilate isomerase</fullName>
        <shortName evidence="8">PRAI</shortName>
        <ecNumber evidence="8">5.3.1.24</ecNumber>
    </recommendedName>
</protein>
<evidence type="ECO:0000256" key="7">
    <source>
        <dbReference type="ARBA" id="ARBA00023235"/>
    </source>
</evidence>
<feature type="domain" description="N-(5'phosphoribosyl) anthranilate isomerase (PRAI)" evidence="9">
    <location>
        <begin position="7"/>
        <end position="205"/>
    </location>
</feature>
<proteinExistence type="inferred from homology"/>
<dbReference type="PANTHER" id="PTHR42894">
    <property type="entry name" value="N-(5'-PHOSPHORIBOSYL)ANTHRANILATE ISOMERASE"/>
    <property type="match status" value="1"/>
</dbReference>
<sequence>MRFVVLVKICGVARVEDAEALDGLVEYVGFIVEPTSPRSVRREALGALRGAVYKSTPVLVTASLSPREAVDLAAEFEIPVVQHHGGLTAADVDYAASRGVRLAPVAVYRPGVDLAEAVARLLALPHEYVLVDGEKGAAPRYEGGLKVLLSELRRVVHMGKVAVAGGVTPENAHLVAGLRPYMVDVASGVESAPGVKELGKVAALLRALGRGAGEFPKRL</sequence>
<keyword evidence="11" id="KW-1185">Reference proteome</keyword>
<dbReference type="GO" id="GO:0004640">
    <property type="term" value="F:phosphoribosylanthranilate isomerase activity"/>
    <property type="evidence" value="ECO:0007669"/>
    <property type="project" value="UniProtKB-UniRule"/>
</dbReference>
<evidence type="ECO:0000259" key="9">
    <source>
        <dbReference type="Pfam" id="PF00697"/>
    </source>
</evidence>
<reference evidence="10" key="1">
    <citation type="submission" date="2007-02" db="EMBL/GenBank/DDBJ databases">
        <title>Complete sequence of Pyrobaculum calidifontis JCM 11548.</title>
        <authorList>
            <consortium name="US DOE Joint Genome Institute"/>
            <person name="Copeland A."/>
            <person name="Lucas S."/>
            <person name="Lapidus A."/>
            <person name="Barry K."/>
            <person name="Glavina del Rio T."/>
            <person name="Dalin E."/>
            <person name="Tice H."/>
            <person name="Pitluck S."/>
            <person name="Chain P."/>
            <person name="Malfatti S."/>
            <person name="Shin M."/>
            <person name="Vergez L."/>
            <person name="Schmutz J."/>
            <person name="Larimer F."/>
            <person name="Land M."/>
            <person name="Hauser L."/>
            <person name="Kyrpides N."/>
            <person name="Mikhailova N."/>
            <person name="Cozen A.E."/>
            <person name="Fitz-Gibbon S.T."/>
            <person name="House C.H."/>
            <person name="Saltikov C."/>
            <person name="Lowe T.M."/>
            <person name="Richardson P."/>
        </authorList>
    </citation>
    <scope>NUCLEOTIDE SEQUENCE [LARGE SCALE GENOMIC DNA]</scope>
    <source>
        <strain evidence="10">JCM 11548</strain>
    </source>
</reference>
<evidence type="ECO:0000256" key="3">
    <source>
        <dbReference type="ARBA" id="ARBA00007571"/>
    </source>
</evidence>
<comment type="pathway">
    <text evidence="2 8">Amino-acid biosynthesis; L-tryptophan biosynthesis; L-tryptophan from chorismate: step 3/5.</text>
</comment>
<dbReference type="GO" id="GO:0000162">
    <property type="term" value="P:L-tryptophan biosynthetic process"/>
    <property type="evidence" value="ECO:0007669"/>
    <property type="project" value="UniProtKB-UniRule"/>
</dbReference>
<dbReference type="Proteomes" id="UP000001431">
    <property type="component" value="Chromosome"/>
</dbReference>
<dbReference type="SUPFAM" id="SSF51366">
    <property type="entry name" value="Ribulose-phoshate binding barrel"/>
    <property type="match status" value="1"/>
</dbReference>
<keyword evidence="6 8" id="KW-0057">Aromatic amino acid biosynthesis</keyword>
<dbReference type="HAMAP" id="MF_00135">
    <property type="entry name" value="PRAI"/>
    <property type="match status" value="1"/>
</dbReference>
<dbReference type="STRING" id="410359.Pcal_1199"/>
<evidence type="ECO:0000256" key="5">
    <source>
        <dbReference type="ARBA" id="ARBA00022822"/>
    </source>
</evidence>
<dbReference type="InterPro" id="IPR011060">
    <property type="entry name" value="RibuloseP-bd_barrel"/>
</dbReference>
<evidence type="ECO:0000256" key="1">
    <source>
        <dbReference type="ARBA" id="ARBA00001164"/>
    </source>
</evidence>
<gene>
    <name evidence="8" type="primary">trpF</name>
    <name evidence="10" type="ordered locus">Pcal_1199</name>
</gene>
<dbReference type="PANTHER" id="PTHR42894:SF1">
    <property type="entry name" value="N-(5'-PHOSPHORIBOSYL)ANTHRANILATE ISOMERASE"/>
    <property type="match status" value="1"/>
</dbReference>
<evidence type="ECO:0000256" key="6">
    <source>
        <dbReference type="ARBA" id="ARBA00023141"/>
    </source>
</evidence>
<dbReference type="eggNOG" id="arCOG01983">
    <property type="taxonomic scope" value="Archaea"/>
</dbReference>
<keyword evidence="7 8" id="KW-0413">Isomerase</keyword>
<dbReference type="KEGG" id="pcl:Pcal_1199"/>
<dbReference type="HOGENOM" id="CLU_076364_3_0_2"/>
<dbReference type="InterPro" id="IPR013785">
    <property type="entry name" value="Aldolase_TIM"/>
</dbReference>
<dbReference type="EC" id="5.3.1.24" evidence="8"/>
<dbReference type="InterPro" id="IPR001240">
    <property type="entry name" value="PRAI_dom"/>
</dbReference>
<evidence type="ECO:0000313" key="10">
    <source>
        <dbReference type="EMBL" id="ABO08624.1"/>
    </source>
</evidence>
<evidence type="ECO:0000313" key="11">
    <source>
        <dbReference type="Proteomes" id="UP000001431"/>
    </source>
</evidence>
<keyword evidence="5 8" id="KW-0822">Tryptophan biosynthesis</keyword>
<organism evidence="10 11">
    <name type="scientific">Pyrobaculum calidifontis (strain DSM 21063 / JCM 11548 / VA1)</name>
    <dbReference type="NCBI Taxonomy" id="410359"/>
    <lineage>
        <taxon>Archaea</taxon>
        <taxon>Thermoproteota</taxon>
        <taxon>Thermoprotei</taxon>
        <taxon>Thermoproteales</taxon>
        <taxon>Thermoproteaceae</taxon>
        <taxon>Pyrobaculum</taxon>
    </lineage>
</organism>
<dbReference type="EMBL" id="CP000561">
    <property type="protein sequence ID" value="ABO08624.1"/>
    <property type="molecule type" value="Genomic_DNA"/>
</dbReference>
<accession>A3MVF7</accession>
<dbReference type="InterPro" id="IPR044643">
    <property type="entry name" value="TrpF_fam"/>
</dbReference>
<dbReference type="AlphaFoldDB" id="A3MVF7"/>
<evidence type="ECO:0000256" key="8">
    <source>
        <dbReference type="HAMAP-Rule" id="MF_00135"/>
    </source>
</evidence>
<name>A3MVF7_PYRCJ</name>
<evidence type="ECO:0000256" key="4">
    <source>
        <dbReference type="ARBA" id="ARBA00022605"/>
    </source>
</evidence>
<evidence type="ECO:0000256" key="2">
    <source>
        <dbReference type="ARBA" id="ARBA00004664"/>
    </source>
</evidence>
<comment type="catalytic activity">
    <reaction evidence="1 8">
        <text>N-(5-phospho-beta-D-ribosyl)anthranilate = 1-(2-carboxyphenylamino)-1-deoxy-D-ribulose 5-phosphate</text>
        <dbReference type="Rhea" id="RHEA:21540"/>
        <dbReference type="ChEBI" id="CHEBI:18277"/>
        <dbReference type="ChEBI" id="CHEBI:58613"/>
        <dbReference type="EC" id="5.3.1.24"/>
    </reaction>
</comment>
<dbReference type="Gene3D" id="3.20.20.70">
    <property type="entry name" value="Aldolase class I"/>
    <property type="match status" value="1"/>
</dbReference>
<dbReference type="Pfam" id="PF00697">
    <property type="entry name" value="PRAI"/>
    <property type="match status" value="1"/>
</dbReference>
<dbReference type="CDD" id="cd00405">
    <property type="entry name" value="PRAI"/>
    <property type="match status" value="1"/>
</dbReference>
<dbReference type="UniPathway" id="UPA00035">
    <property type="reaction ID" value="UER00042"/>
</dbReference>
<comment type="similarity">
    <text evidence="3 8">Belongs to the TrpF family.</text>
</comment>
<keyword evidence="4 8" id="KW-0028">Amino-acid biosynthesis</keyword>